<dbReference type="InterPro" id="IPR002213">
    <property type="entry name" value="UDP_glucos_trans"/>
</dbReference>
<name>A0AAV1A7T7_VICFA</name>
<evidence type="ECO:0008006" key="6">
    <source>
        <dbReference type="Google" id="ProtNLM"/>
    </source>
</evidence>
<evidence type="ECO:0000313" key="5">
    <source>
        <dbReference type="Proteomes" id="UP001157006"/>
    </source>
</evidence>
<keyword evidence="5" id="KW-1185">Reference proteome</keyword>
<organism evidence="4 5">
    <name type="scientific">Vicia faba</name>
    <name type="common">Broad bean</name>
    <name type="synonym">Faba vulgaris</name>
    <dbReference type="NCBI Taxonomy" id="3906"/>
    <lineage>
        <taxon>Eukaryota</taxon>
        <taxon>Viridiplantae</taxon>
        <taxon>Streptophyta</taxon>
        <taxon>Embryophyta</taxon>
        <taxon>Tracheophyta</taxon>
        <taxon>Spermatophyta</taxon>
        <taxon>Magnoliopsida</taxon>
        <taxon>eudicotyledons</taxon>
        <taxon>Gunneridae</taxon>
        <taxon>Pentapetalae</taxon>
        <taxon>rosids</taxon>
        <taxon>fabids</taxon>
        <taxon>Fabales</taxon>
        <taxon>Fabaceae</taxon>
        <taxon>Papilionoideae</taxon>
        <taxon>50 kb inversion clade</taxon>
        <taxon>NPAAA clade</taxon>
        <taxon>Hologalegina</taxon>
        <taxon>IRL clade</taxon>
        <taxon>Fabeae</taxon>
        <taxon>Vicia</taxon>
    </lineage>
</organism>
<reference evidence="4 5" key="1">
    <citation type="submission" date="2023-01" db="EMBL/GenBank/DDBJ databases">
        <authorList>
            <person name="Kreplak J."/>
        </authorList>
    </citation>
    <scope>NUCLEOTIDE SEQUENCE [LARGE SCALE GENOMIC DNA]</scope>
</reference>
<dbReference type="PANTHER" id="PTHR48046">
    <property type="entry name" value="UDP-GLYCOSYLTRANSFERASE 72E1"/>
    <property type="match status" value="1"/>
</dbReference>
<dbReference type="SUPFAM" id="SSF53756">
    <property type="entry name" value="UDP-Glycosyltransferase/glycogen phosphorylase"/>
    <property type="match status" value="1"/>
</dbReference>
<dbReference type="GO" id="GO:0008194">
    <property type="term" value="F:UDP-glycosyltransferase activity"/>
    <property type="evidence" value="ECO:0007669"/>
    <property type="project" value="InterPro"/>
</dbReference>
<keyword evidence="2" id="KW-0328">Glycosyltransferase</keyword>
<dbReference type="Pfam" id="PF00201">
    <property type="entry name" value="UDPGT"/>
    <property type="match status" value="1"/>
</dbReference>
<sequence length="482" mass="52782">MERKTHIAVVSAPIVSHQIAISNFIKKLLQLHPNKFHITFIIPVLESLSNASKSTIASLSSLNIDIIVLPPVNLPQETVPTLKLPLAMSLTMPSILDALNSITSTTKTSKLVAIVADYFAYEVFAFAKKLNILSYTYFPSSATVLSLCFHSTLLDETISGEFRDLKEPIKMPGCVPIQGTDLPSSFQDRTSESYKQFLLRSKGINLCDGILVNSFVELESEAVEAMNEGSINGSHPPVYMVGPIMQKNSDNNQNESQCLSWLDEQKPNSVVFVSFGSGGTISQNQMNELALGLELSSQKFLWVVREPNDIASANYFAVSKPNLLGQEDPLCFLPKGFVERTKKQGFLVANWAPQVEILSNKAIGGFVTQCGWFSTLECVVNGVPIIAWPLFAEQRMIATILADGIKIAIRPKIDNVSGVVGKGEIVNVLKRLMEGDEGVEILRRIKVLQDAAAAAIKVDGSSITIISQLVTKWTSMKGYNEN</sequence>
<evidence type="ECO:0000313" key="4">
    <source>
        <dbReference type="EMBL" id="CAI8606665.1"/>
    </source>
</evidence>
<evidence type="ECO:0000256" key="3">
    <source>
        <dbReference type="ARBA" id="ARBA00022679"/>
    </source>
</evidence>
<evidence type="ECO:0000256" key="1">
    <source>
        <dbReference type="ARBA" id="ARBA00009995"/>
    </source>
</evidence>
<proteinExistence type="inferred from homology"/>
<dbReference type="CDD" id="cd03784">
    <property type="entry name" value="GT1_Gtf-like"/>
    <property type="match status" value="1"/>
</dbReference>
<evidence type="ECO:0000256" key="2">
    <source>
        <dbReference type="ARBA" id="ARBA00022676"/>
    </source>
</evidence>
<gene>
    <name evidence="4" type="ORF">VFH_IV001760</name>
</gene>
<dbReference type="EMBL" id="OX451739">
    <property type="protein sequence ID" value="CAI8606665.1"/>
    <property type="molecule type" value="Genomic_DNA"/>
</dbReference>
<dbReference type="FunFam" id="3.40.50.2000:FF:000056">
    <property type="entry name" value="Glycosyltransferase"/>
    <property type="match status" value="1"/>
</dbReference>
<keyword evidence="3" id="KW-0808">Transferase</keyword>
<accession>A0AAV1A7T7</accession>
<dbReference type="Gene3D" id="3.40.50.2000">
    <property type="entry name" value="Glycogen Phosphorylase B"/>
    <property type="match status" value="2"/>
</dbReference>
<dbReference type="PANTHER" id="PTHR48046:SF6">
    <property type="entry name" value="GLYCOSYLTRANSFERASE"/>
    <property type="match status" value="1"/>
</dbReference>
<protein>
    <recommendedName>
        <fullName evidence="6">Glycosyltransferase</fullName>
    </recommendedName>
</protein>
<comment type="similarity">
    <text evidence="1">Belongs to the UDP-glycosyltransferase family.</text>
</comment>
<dbReference type="AlphaFoldDB" id="A0AAV1A7T7"/>
<dbReference type="Proteomes" id="UP001157006">
    <property type="component" value="Chromosome 4"/>
</dbReference>